<evidence type="ECO:0000313" key="3">
    <source>
        <dbReference type="Proteomes" id="UP000296374"/>
    </source>
</evidence>
<dbReference type="AlphaFoldDB" id="A0A4Y5SQQ4"/>
<gene>
    <name evidence="2" type="ORF">E4191_16015</name>
</gene>
<dbReference type="InterPro" id="IPR036046">
    <property type="entry name" value="Acylphosphatase-like_dom_sf"/>
</dbReference>
<evidence type="ECO:0000313" key="2">
    <source>
        <dbReference type="EMBL" id="QDA35679.1"/>
    </source>
</evidence>
<geneLocation type="plasmid" evidence="2 3">
    <name>unnamed10</name>
</geneLocation>
<protein>
    <submittedName>
        <fullName evidence="2">BLUF domain-containing protein</fullName>
    </submittedName>
</protein>
<accession>A0A4Y5SQQ4</accession>
<proteinExistence type="predicted"/>
<dbReference type="GO" id="GO:0071949">
    <property type="term" value="F:FAD binding"/>
    <property type="evidence" value="ECO:0007669"/>
    <property type="project" value="InterPro"/>
</dbReference>
<dbReference type="RefSeq" id="WP_139615510.1">
    <property type="nucleotide sequence ID" value="NZ_CP040757.1"/>
</dbReference>
<organism evidence="2 3">
    <name type="scientific">Paracoccus liaowanqingii</name>
    <dbReference type="NCBI Taxonomy" id="2560053"/>
    <lineage>
        <taxon>Bacteria</taxon>
        <taxon>Pseudomonadati</taxon>
        <taxon>Pseudomonadota</taxon>
        <taxon>Alphaproteobacteria</taxon>
        <taxon>Rhodobacterales</taxon>
        <taxon>Paracoccaceae</taxon>
        <taxon>Paracoccus</taxon>
    </lineage>
</organism>
<reference evidence="3" key="1">
    <citation type="submission" date="2019-05" db="EMBL/GenBank/DDBJ databases">
        <title>Tamlana fucoidanivorans sp. nov., isolated from the surface of algae collected from Fujian province in China.</title>
        <authorList>
            <person name="Li J."/>
        </authorList>
    </citation>
    <scope>NUCLEOTIDE SEQUENCE [LARGE SCALE GENOMIC DNA]</scope>
    <source>
        <strain evidence="3">2251</strain>
        <plasmid evidence="3">unnamed10</plasmid>
    </source>
</reference>
<dbReference type="Pfam" id="PF04940">
    <property type="entry name" value="BLUF"/>
    <property type="match status" value="1"/>
</dbReference>
<dbReference type="InterPro" id="IPR007024">
    <property type="entry name" value="BLUF_domain"/>
</dbReference>
<dbReference type="EMBL" id="CP040757">
    <property type="protein sequence ID" value="QDA35679.1"/>
    <property type="molecule type" value="Genomic_DNA"/>
</dbReference>
<evidence type="ECO:0000259" key="1">
    <source>
        <dbReference type="PROSITE" id="PS50925"/>
    </source>
</evidence>
<dbReference type="SUPFAM" id="SSF54975">
    <property type="entry name" value="Acylphosphatase/BLUF domain-like"/>
    <property type="match status" value="1"/>
</dbReference>
<dbReference type="Gene3D" id="3.30.70.100">
    <property type="match status" value="1"/>
</dbReference>
<dbReference type="SMART" id="SM01034">
    <property type="entry name" value="BLUF"/>
    <property type="match status" value="1"/>
</dbReference>
<keyword evidence="2" id="KW-0614">Plasmid</keyword>
<dbReference type="GO" id="GO:0009882">
    <property type="term" value="F:blue light photoreceptor activity"/>
    <property type="evidence" value="ECO:0007669"/>
    <property type="project" value="InterPro"/>
</dbReference>
<dbReference type="PROSITE" id="PS50925">
    <property type="entry name" value="BLUF"/>
    <property type="match status" value="1"/>
</dbReference>
<dbReference type="Proteomes" id="UP000296374">
    <property type="component" value="Plasmid unnamed10"/>
</dbReference>
<feature type="domain" description="BLUF" evidence="1">
    <location>
        <begin position="3"/>
        <end position="93"/>
    </location>
</feature>
<sequence>MILNRLIYSSYHGGIEIESIGKILDVSRANNRREDITGSLIVDSEDFVQLLEGSQTAIANCFMRITLDNRHRNLKILLSERLDIRLFKSWSMHLLHMSRIKEEAMSAYGLDGIYNFANLPADDVIRIFKRISAGNAERIVSAENCEVPKSLLM</sequence>
<dbReference type="KEGG" id="plia:E4191_16015"/>
<name>A0A4Y5SQQ4_9RHOB</name>